<accession>A0A4Z0PZI1</accession>
<dbReference type="RefSeq" id="WP_135464417.1">
    <property type="nucleotide sequence ID" value="NZ_SRLC01000002.1"/>
</dbReference>
<dbReference type="OrthoDB" id="9773938at2"/>
<dbReference type="PROSITE" id="PS51257">
    <property type="entry name" value="PROKAR_LIPOPROTEIN"/>
    <property type="match status" value="1"/>
</dbReference>
<evidence type="ECO:0000313" key="2">
    <source>
        <dbReference type="EMBL" id="TGE21872.1"/>
    </source>
</evidence>
<dbReference type="NCBIfam" id="TIGR02276">
    <property type="entry name" value="beta_rpt_yvtn"/>
    <property type="match status" value="1"/>
</dbReference>
<dbReference type="InterPro" id="IPR015943">
    <property type="entry name" value="WD40/YVTN_repeat-like_dom_sf"/>
</dbReference>
<comment type="caution">
    <text evidence="2">The sequence shown here is derived from an EMBL/GenBank/DDBJ whole genome shotgun (WGS) entry which is preliminary data.</text>
</comment>
<sequence length="366" mass="39362">MFSKFLSPAAGIRVALLGFSALALLSCDPEETQPEPVQLTNNVFIVNEGNFNTPNGAVSIFNTASKKVTDVDAFKTANARPLGDNVQSMAVVDTVGYVVVTQSNKIEVVRLPELKSAKRAVKTISGLKKPRYFAALSNQKAYVTEWVDYGVNGRLSVIDLTTNTVTKSIALRGEAPEQLVIAGGKVFVANSGSNTVSVINTATDTEETLLTVGDAPNSLTVDQNGRVWVLCGGFAGYTPNYEIDPATSTKGTLYSFLPASPTTVQRLEFASTVGFPGHLQIDGSKSQLYFIYSKGVYRMSINDKALPTTPLIRRSFYGLGIDPKDNTVYGSVAPYTTAGRFIRFQSTGAAIDSFTVGMFPNGFIFY</sequence>
<organism evidence="2 3">
    <name type="scientific">Hymenobacter aquaticus</name>
    <dbReference type="NCBI Taxonomy" id="1867101"/>
    <lineage>
        <taxon>Bacteria</taxon>
        <taxon>Pseudomonadati</taxon>
        <taxon>Bacteroidota</taxon>
        <taxon>Cytophagia</taxon>
        <taxon>Cytophagales</taxon>
        <taxon>Hymenobacteraceae</taxon>
        <taxon>Hymenobacter</taxon>
    </lineage>
</organism>
<protein>
    <recommendedName>
        <fullName evidence="4">YncE family protein</fullName>
    </recommendedName>
</protein>
<proteinExistence type="predicted"/>
<keyword evidence="3" id="KW-1185">Reference proteome</keyword>
<dbReference type="Pfam" id="PF16819">
    <property type="entry name" value="DUF5074"/>
    <property type="match status" value="1"/>
</dbReference>
<dbReference type="InterPro" id="IPR031815">
    <property type="entry name" value="DUF5074"/>
</dbReference>
<name>A0A4Z0PZI1_9BACT</name>
<evidence type="ECO:0000256" key="1">
    <source>
        <dbReference type="SAM" id="SignalP"/>
    </source>
</evidence>
<dbReference type="AlphaFoldDB" id="A0A4Z0PZI1"/>
<dbReference type="InterPro" id="IPR011964">
    <property type="entry name" value="YVTN_b-propeller_repeat"/>
</dbReference>
<dbReference type="Proteomes" id="UP000297549">
    <property type="component" value="Unassembled WGS sequence"/>
</dbReference>
<reference evidence="2 3" key="1">
    <citation type="submission" date="2019-04" db="EMBL/GenBank/DDBJ databases">
        <authorList>
            <person name="Feng G."/>
            <person name="Zhang J."/>
            <person name="Zhu H."/>
        </authorList>
    </citation>
    <scope>NUCLEOTIDE SEQUENCE [LARGE SCALE GENOMIC DNA]</scope>
    <source>
        <strain evidence="2 3">JCM 31653</strain>
    </source>
</reference>
<feature type="signal peptide" evidence="1">
    <location>
        <begin position="1"/>
        <end position="23"/>
    </location>
</feature>
<dbReference type="PANTHER" id="PTHR47197:SF3">
    <property type="entry name" value="DIHYDRO-HEME D1 DEHYDROGENASE"/>
    <property type="match status" value="1"/>
</dbReference>
<evidence type="ECO:0000313" key="3">
    <source>
        <dbReference type="Proteomes" id="UP000297549"/>
    </source>
</evidence>
<dbReference type="Gene3D" id="2.130.10.10">
    <property type="entry name" value="YVTN repeat-like/Quinoprotein amine dehydrogenase"/>
    <property type="match status" value="1"/>
</dbReference>
<dbReference type="InterPro" id="IPR051200">
    <property type="entry name" value="Host-pathogen_enzymatic-act"/>
</dbReference>
<gene>
    <name evidence="2" type="ORF">E5K00_16545</name>
</gene>
<dbReference type="PANTHER" id="PTHR47197">
    <property type="entry name" value="PROTEIN NIRF"/>
    <property type="match status" value="1"/>
</dbReference>
<dbReference type="SUPFAM" id="SSF63825">
    <property type="entry name" value="YWTD domain"/>
    <property type="match status" value="1"/>
</dbReference>
<feature type="chain" id="PRO_5021343291" description="YncE family protein" evidence="1">
    <location>
        <begin position="24"/>
        <end position="366"/>
    </location>
</feature>
<dbReference type="EMBL" id="SRLC01000002">
    <property type="protein sequence ID" value="TGE21872.1"/>
    <property type="molecule type" value="Genomic_DNA"/>
</dbReference>
<evidence type="ECO:0008006" key="4">
    <source>
        <dbReference type="Google" id="ProtNLM"/>
    </source>
</evidence>
<keyword evidence="1" id="KW-0732">Signal</keyword>